<organism evidence="3 4">
    <name type="scientific">Prauserella flavalba</name>
    <dbReference type="NCBI Taxonomy" id="1477506"/>
    <lineage>
        <taxon>Bacteria</taxon>
        <taxon>Bacillati</taxon>
        <taxon>Actinomycetota</taxon>
        <taxon>Actinomycetes</taxon>
        <taxon>Pseudonocardiales</taxon>
        <taxon>Pseudonocardiaceae</taxon>
        <taxon>Prauserella</taxon>
    </lineage>
</organism>
<evidence type="ECO:0000313" key="3">
    <source>
        <dbReference type="EMBL" id="PXY29739.1"/>
    </source>
</evidence>
<dbReference type="EMBL" id="MASU01000008">
    <property type="protein sequence ID" value="PXY29739.1"/>
    <property type="molecule type" value="Genomic_DNA"/>
</dbReference>
<keyword evidence="2" id="KW-0812">Transmembrane</keyword>
<dbReference type="Proteomes" id="UP000247892">
    <property type="component" value="Unassembled WGS sequence"/>
</dbReference>
<keyword evidence="2" id="KW-0472">Membrane</keyword>
<feature type="compositionally biased region" description="Pro residues" evidence="1">
    <location>
        <begin position="200"/>
        <end position="213"/>
    </location>
</feature>
<feature type="transmembrane region" description="Helical" evidence="2">
    <location>
        <begin position="158"/>
        <end position="181"/>
    </location>
</feature>
<feature type="compositionally biased region" description="Pro residues" evidence="1">
    <location>
        <begin position="1"/>
        <end position="10"/>
    </location>
</feature>
<reference evidence="3 4" key="1">
    <citation type="submission" date="2016-07" db="EMBL/GenBank/DDBJ databases">
        <title>Draft genome sequence of Prauserella sp. YIM 121212, isolated from alkaline soil.</title>
        <authorList>
            <person name="Ruckert C."/>
            <person name="Albersmeier A."/>
            <person name="Jiang C.-L."/>
            <person name="Jiang Y."/>
            <person name="Kalinowski J."/>
            <person name="Schneider O."/>
            <person name="Winkler A."/>
            <person name="Zotchev S.B."/>
        </authorList>
    </citation>
    <scope>NUCLEOTIDE SEQUENCE [LARGE SCALE GENOMIC DNA]</scope>
    <source>
        <strain evidence="3 4">YIM 121212</strain>
    </source>
</reference>
<feature type="transmembrane region" description="Helical" evidence="2">
    <location>
        <begin position="114"/>
        <end position="138"/>
    </location>
</feature>
<keyword evidence="4" id="KW-1185">Reference proteome</keyword>
<comment type="caution">
    <text evidence="3">The sequence shown here is derived from an EMBL/GenBank/DDBJ whole genome shotgun (WGS) entry which is preliminary data.</text>
</comment>
<sequence>MASPRPPAPDPTGARPDTGGRRRGSLGLVAALLLLLAAGLTAFASFQPLFTGRISTPGQPGFELSITAWGVNTDAPQQEGGVPTNGLPLSVAAGLLAGAAVLTLLAVSRRAAGLFAAIGTAFLAGAGWVVFMQVLSWIDTFRSSENGGGAFRIDTSTSIGLGTWLLGGALVLALAGTVVALRTPKARSEAVTPRYGFPAPVGPPPPSQPPPGAWSPAERHGPPPAH</sequence>
<feature type="transmembrane region" description="Helical" evidence="2">
    <location>
        <begin position="87"/>
        <end position="107"/>
    </location>
</feature>
<keyword evidence="2" id="KW-1133">Transmembrane helix</keyword>
<name>A0A318LII9_9PSEU</name>
<feature type="region of interest" description="Disordered" evidence="1">
    <location>
        <begin position="189"/>
        <end position="226"/>
    </location>
</feature>
<protein>
    <recommendedName>
        <fullName evidence="5">Tryptophan-associated transmembrane protein</fullName>
    </recommendedName>
</protein>
<gene>
    <name evidence="3" type="ORF">BA062_21440</name>
</gene>
<feature type="compositionally biased region" description="Basic and acidic residues" evidence="1">
    <location>
        <begin position="217"/>
        <end position="226"/>
    </location>
</feature>
<evidence type="ECO:0008006" key="5">
    <source>
        <dbReference type="Google" id="ProtNLM"/>
    </source>
</evidence>
<feature type="region of interest" description="Disordered" evidence="1">
    <location>
        <begin position="1"/>
        <end position="22"/>
    </location>
</feature>
<evidence type="ECO:0000256" key="2">
    <source>
        <dbReference type="SAM" id="Phobius"/>
    </source>
</evidence>
<dbReference type="AlphaFoldDB" id="A0A318LII9"/>
<dbReference type="OrthoDB" id="3701361at2"/>
<evidence type="ECO:0000256" key="1">
    <source>
        <dbReference type="SAM" id="MobiDB-lite"/>
    </source>
</evidence>
<dbReference type="RefSeq" id="WP_110339547.1">
    <property type="nucleotide sequence ID" value="NZ_MASU01000008.1"/>
</dbReference>
<evidence type="ECO:0000313" key="4">
    <source>
        <dbReference type="Proteomes" id="UP000247892"/>
    </source>
</evidence>
<accession>A0A318LII9</accession>
<proteinExistence type="predicted"/>
<feature type="transmembrane region" description="Helical" evidence="2">
    <location>
        <begin position="25"/>
        <end position="46"/>
    </location>
</feature>